<dbReference type="AlphaFoldDB" id="C7JFX3"/>
<protein>
    <recommendedName>
        <fullName evidence="5">tRNA pseudouridine synthase B</fullName>
        <ecNumber evidence="5">5.4.99.25</ecNumber>
    </recommendedName>
    <alternativeName>
        <fullName evidence="5">tRNA pseudouridine(55) synthase</fullName>
        <shortName evidence="5">Psi55 synthase</shortName>
    </alternativeName>
    <alternativeName>
        <fullName evidence="5">tRNA pseudouridylate synthase</fullName>
    </alternativeName>
    <alternativeName>
        <fullName evidence="5">tRNA-uridine isomerase</fullName>
    </alternativeName>
</protein>
<dbReference type="EC" id="5.4.99.25" evidence="5"/>
<dbReference type="Gene3D" id="2.30.130.10">
    <property type="entry name" value="PUA domain"/>
    <property type="match status" value="1"/>
</dbReference>
<evidence type="ECO:0000256" key="4">
    <source>
        <dbReference type="ARBA" id="ARBA00023235"/>
    </source>
</evidence>
<dbReference type="HOGENOM" id="CLU_032087_0_3_5"/>
<dbReference type="GO" id="GO:0003723">
    <property type="term" value="F:RNA binding"/>
    <property type="evidence" value="ECO:0007669"/>
    <property type="project" value="InterPro"/>
</dbReference>
<dbReference type="Pfam" id="PF16198">
    <property type="entry name" value="TruB_C_2"/>
    <property type="match status" value="1"/>
</dbReference>
<evidence type="ECO:0000256" key="1">
    <source>
        <dbReference type="ARBA" id="ARBA00000385"/>
    </source>
</evidence>
<dbReference type="KEGG" id="apt:APA01_24370"/>
<dbReference type="STRING" id="634452.APA01_24370"/>
<evidence type="ECO:0000256" key="5">
    <source>
        <dbReference type="HAMAP-Rule" id="MF_01080"/>
    </source>
</evidence>
<dbReference type="GO" id="GO:0031119">
    <property type="term" value="P:tRNA pseudouridine synthesis"/>
    <property type="evidence" value="ECO:0007669"/>
    <property type="project" value="UniProtKB-UniRule"/>
</dbReference>
<evidence type="ECO:0000256" key="2">
    <source>
        <dbReference type="ARBA" id="ARBA00005642"/>
    </source>
</evidence>
<dbReference type="HAMAP" id="MF_01080">
    <property type="entry name" value="TruB_bact"/>
    <property type="match status" value="1"/>
</dbReference>
<feature type="active site" description="Nucleophile" evidence="5">
    <location>
        <position position="57"/>
    </location>
</feature>
<evidence type="ECO:0000313" key="9">
    <source>
        <dbReference type="EMBL" id="BAI00543.1"/>
    </source>
</evidence>
<dbReference type="Pfam" id="PF09157">
    <property type="entry name" value="TruB-C_2"/>
    <property type="match status" value="1"/>
</dbReference>
<dbReference type="Pfam" id="PF01509">
    <property type="entry name" value="TruB_N"/>
    <property type="match status" value="1"/>
</dbReference>
<keyword evidence="4 5" id="KW-0413">Isomerase</keyword>
<organism evidence="9 10">
    <name type="scientific">Acetobacter pasteurianus (strain NBRC 105184 / IFO 3283-01)</name>
    <dbReference type="NCBI Taxonomy" id="634452"/>
    <lineage>
        <taxon>Bacteria</taxon>
        <taxon>Pseudomonadati</taxon>
        <taxon>Pseudomonadota</taxon>
        <taxon>Alphaproteobacteria</taxon>
        <taxon>Acetobacterales</taxon>
        <taxon>Acetobacteraceae</taxon>
        <taxon>Acetobacter</taxon>
    </lineage>
</organism>
<sequence length="316" mass="34253">MVFDESHTGVFMRRRRGRPLNGWLIVDKPSGMTSTQVVGRAKRLFDAQKVGHGGTLDPLATGLLPLAFGAATKTVPYVMDGTKVYRFTLKMGEARDSDDADGNVIGTSDVRPSDEELRAALPALTGDIMQVPPVFSALKVGGERSYDMAREGRPPELPPRPARVDRFELIERPDRDTAVFEVESGKGVYMRALARDVALACGTVGHITVLRRLRVGPFTEADAIVLDKITPNDDNAHASPELLRPVSTALADIPALALTQDEAVLLRHGQALGLVDLMGRIPQTAEEGGVVRVMDGEHVLGIGRLEDGWLKPVRIL</sequence>
<dbReference type="CDD" id="cd02573">
    <property type="entry name" value="PseudoU_synth_EcTruB"/>
    <property type="match status" value="1"/>
</dbReference>
<gene>
    <name evidence="5 9" type="primary">truB</name>
    <name evidence="9" type="ordered locus">APA01_24370</name>
</gene>
<dbReference type="eggNOG" id="COG0130">
    <property type="taxonomic scope" value="Bacteria"/>
</dbReference>
<dbReference type="PANTHER" id="PTHR13767:SF2">
    <property type="entry name" value="PSEUDOURIDYLATE SYNTHASE TRUB1"/>
    <property type="match status" value="1"/>
</dbReference>
<dbReference type="SUPFAM" id="SSF55120">
    <property type="entry name" value="Pseudouridine synthase"/>
    <property type="match status" value="1"/>
</dbReference>
<dbReference type="GO" id="GO:0160148">
    <property type="term" value="F:tRNA pseudouridine(55) synthase activity"/>
    <property type="evidence" value="ECO:0007669"/>
    <property type="project" value="UniProtKB-EC"/>
</dbReference>
<accession>C7JFX3</accession>
<dbReference type="PANTHER" id="PTHR13767">
    <property type="entry name" value="TRNA-PSEUDOURIDINE SYNTHASE"/>
    <property type="match status" value="1"/>
</dbReference>
<dbReference type="EMBL" id="AP011121">
    <property type="protein sequence ID" value="BAI00543.1"/>
    <property type="molecule type" value="Genomic_DNA"/>
</dbReference>
<evidence type="ECO:0000259" key="6">
    <source>
        <dbReference type="Pfam" id="PF01509"/>
    </source>
</evidence>
<name>C7JFX3_ACEP3</name>
<keyword evidence="3 5" id="KW-0819">tRNA processing</keyword>
<dbReference type="Gene3D" id="3.30.2350.10">
    <property type="entry name" value="Pseudouridine synthase"/>
    <property type="match status" value="1"/>
</dbReference>
<comment type="catalytic activity">
    <reaction evidence="1 5">
        <text>uridine(55) in tRNA = pseudouridine(55) in tRNA</text>
        <dbReference type="Rhea" id="RHEA:42532"/>
        <dbReference type="Rhea" id="RHEA-COMP:10101"/>
        <dbReference type="Rhea" id="RHEA-COMP:10102"/>
        <dbReference type="ChEBI" id="CHEBI:65314"/>
        <dbReference type="ChEBI" id="CHEBI:65315"/>
        <dbReference type="EC" id="5.4.99.25"/>
    </reaction>
</comment>
<dbReference type="InterPro" id="IPR036974">
    <property type="entry name" value="PUA_sf"/>
</dbReference>
<evidence type="ECO:0000259" key="8">
    <source>
        <dbReference type="Pfam" id="PF16198"/>
    </source>
</evidence>
<dbReference type="GO" id="GO:1990481">
    <property type="term" value="P:mRNA pseudouridine synthesis"/>
    <property type="evidence" value="ECO:0007669"/>
    <property type="project" value="TreeGrafter"/>
</dbReference>
<evidence type="ECO:0000313" key="10">
    <source>
        <dbReference type="Proteomes" id="UP000000948"/>
    </source>
</evidence>
<dbReference type="CDD" id="cd21152">
    <property type="entry name" value="PUA_TruB_bacterial"/>
    <property type="match status" value="1"/>
</dbReference>
<dbReference type="InterPro" id="IPR014780">
    <property type="entry name" value="tRNA_psdUridine_synth_TruB"/>
</dbReference>
<dbReference type="Proteomes" id="UP000000948">
    <property type="component" value="Chromosome"/>
</dbReference>
<dbReference type="InterPro" id="IPR032819">
    <property type="entry name" value="TruB_C"/>
</dbReference>
<dbReference type="InterPro" id="IPR015240">
    <property type="entry name" value="tRNA_sdUridine_synth_fam1_C"/>
</dbReference>
<evidence type="ECO:0000259" key="7">
    <source>
        <dbReference type="Pfam" id="PF09157"/>
    </source>
</evidence>
<comment type="similarity">
    <text evidence="2 5">Belongs to the pseudouridine synthase TruB family. Type 1 subfamily.</text>
</comment>
<comment type="function">
    <text evidence="5">Responsible for synthesis of pseudouridine from uracil-55 in the psi GC loop of transfer RNAs.</text>
</comment>
<feature type="domain" description="Pseudouridine synthase II N-terminal" evidence="6">
    <location>
        <begin position="42"/>
        <end position="190"/>
    </location>
</feature>
<feature type="domain" description="tRNA pseudouridylate synthase B C-terminal" evidence="8">
    <location>
        <begin position="191"/>
        <end position="250"/>
    </location>
</feature>
<dbReference type="NCBIfam" id="TIGR00431">
    <property type="entry name" value="TruB"/>
    <property type="match status" value="1"/>
</dbReference>
<dbReference type="InterPro" id="IPR002501">
    <property type="entry name" value="PsdUridine_synth_N"/>
</dbReference>
<feature type="domain" description="tRNA pseudouridine synthase II TruB subfamily 1 C-terminal" evidence="7">
    <location>
        <begin position="254"/>
        <end position="316"/>
    </location>
</feature>
<reference evidence="9 10" key="1">
    <citation type="journal article" date="2009" name="Nucleic Acids Res.">
        <title>Whole-genome analyses reveal genetic instability of Acetobacter pasteurianus.</title>
        <authorList>
            <person name="Azuma Y."/>
            <person name="Hosoyama A."/>
            <person name="Matsutani M."/>
            <person name="Furuya N."/>
            <person name="Horikawa H."/>
            <person name="Harada T."/>
            <person name="Hirakawa H."/>
            <person name="Kuhara S."/>
            <person name="Matsushita K."/>
            <person name="Fujita N."/>
            <person name="Shirai M."/>
        </authorList>
    </citation>
    <scope>NUCLEOTIDE SEQUENCE [LARGE SCALE GENOMIC DNA]</scope>
    <source>
        <strain evidence="10">NBRC 105184 / IFO 3283-01</strain>
    </source>
</reference>
<proteinExistence type="inferred from homology"/>
<dbReference type="InterPro" id="IPR020103">
    <property type="entry name" value="PsdUridine_synth_cat_dom_sf"/>
</dbReference>
<evidence type="ECO:0000256" key="3">
    <source>
        <dbReference type="ARBA" id="ARBA00022694"/>
    </source>
</evidence>